<evidence type="ECO:0000313" key="5">
    <source>
        <dbReference type="EMBL" id="API59714.1"/>
    </source>
</evidence>
<comment type="catalytic activity">
    <reaction evidence="1">
        <text>3-hydroxy-2-methylpropanoyl-CoA + H2O = 3-hydroxy-2-methylpropanoate + CoA + H(+)</text>
        <dbReference type="Rhea" id="RHEA:20888"/>
        <dbReference type="ChEBI" id="CHEBI:11805"/>
        <dbReference type="ChEBI" id="CHEBI:15377"/>
        <dbReference type="ChEBI" id="CHEBI:15378"/>
        <dbReference type="ChEBI" id="CHEBI:57287"/>
        <dbReference type="ChEBI" id="CHEBI:57340"/>
        <dbReference type="EC" id="3.1.2.4"/>
    </reaction>
</comment>
<evidence type="ECO:0000259" key="4">
    <source>
        <dbReference type="Pfam" id="PF16113"/>
    </source>
</evidence>
<dbReference type="InterPro" id="IPR029045">
    <property type="entry name" value="ClpP/crotonase-like_dom_sf"/>
</dbReference>
<dbReference type="OrthoDB" id="9790967at2"/>
<evidence type="ECO:0000256" key="3">
    <source>
        <dbReference type="ARBA" id="ARBA00022801"/>
    </source>
</evidence>
<dbReference type="CDD" id="cd06558">
    <property type="entry name" value="crotonase-like"/>
    <property type="match status" value="1"/>
</dbReference>
<dbReference type="KEGG" id="sphj:BSL82_10615"/>
<dbReference type="AlphaFoldDB" id="A0A1L3ZVN4"/>
<dbReference type="InterPro" id="IPR045004">
    <property type="entry name" value="ECH_dom"/>
</dbReference>
<evidence type="ECO:0000256" key="1">
    <source>
        <dbReference type="ARBA" id="ARBA00001709"/>
    </source>
</evidence>
<dbReference type="PANTHER" id="PTHR43176:SF3">
    <property type="entry name" value="3-HYDROXYISOBUTYRYL-COA HYDROLASE, MITOCHONDRIAL"/>
    <property type="match status" value="1"/>
</dbReference>
<keyword evidence="3" id="KW-0378">Hydrolase</keyword>
<dbReference type="Proteomes" id="UP000182063">
    <property type="component" value="Chromosome"/>
</dbReference>
<dbReference type="SUPFAM" id="SSF52096">
    <property type="entry name" value="ClpP/crotonase"/>
    <property type="match status" value="1"/>
</dbReference>
<evidence type="ECO:0000256" key="2">
    <source>
        <dbReference type="ARBA" id="ARBA00011915"/>
    </source>
</evidence>
<proteinExistence type="predicted"/>
<feature type="domain" description="Enoyl-CoA hydratase/isomerase" evidence="4">
    <location>
        <begin position="19"/>
        <end position="346"/>
    </location>
</feature>
<dbReference type="Gene3D" id="3.90.226.10">
    <property type="entry name" value="2-enoyl-CoA Hydratase, Chain A, domain 1"/>
    <property type="match status" value="1"/>
</dbReference>
<dbReference type="GO" id="GO:0006574">
    <property type="term" value="P:L-valine catabolic process"/>
    <property type="evidence" value="ECO:0007669"/>
    <property type="project" value="TreeGrafter"/>
</dbReference>
<gene>
    <name evidence="5" type="ORF">BSL82_10615</name>
</gene>
<dbReference type="STRING" id="1921510.BSL82_10615"/>
<dbReference type="Pfam" id="PF16113">
    <property type="entry name" value="ECH_2"/>
    <property type="match status" value="1"/>
</dbReference>
<evidence type="ECO:0000313" key="6">
    <source>
        <dbReference type="Proteomes" id="UP000182063"/>
    </source>
</evidence>
<dbReference type="PANTHER" id="PTHR43176">
    <property type="entry name" value="3-HYDROXYISOBUTYRYL-COA HYDROLASE-RELATED"/>
    <property type="match status" value="1"/>
</dbReference>
<protein>
    <recommendedName>
        <fullName evidence="2">3-hydroxyisobutyryl-CoA hydrolase</fullName>
        <ecNumber evidence="2">3.1.2.4</ecNumber>
    </recommendedName>
</protein>
<dbReference type="EMBL" id="CP018221">
    <property type="protein sequence ID" value="API59714.1"/>
    <property type="molecule type" value="Genomic_DNA"/>
</dbReference>
<keyword evidence="6" id="KW-1185">Reference proteome</keyword>
<accession>A0A1L3ZVN4</accession>
<sequence length="373" mass="39747">MTVELSAREVETAIHGRLGVITLNRPKALNAINLAMVEQLDAILADWKDNPAVDAVLIRSASARAFCAGGDVRSIGILPDPAERMALGHAFFGTEYRVNHRINTFPKPFIALINGIAMGGGLGLSIHGSHRVVSEDLRMAMPETVLGLFPDVGGTWFLNRCPGAIGRYLALTGVSIGAADALMARLATHHVPYAAFDGLVAALGAADRLDAAVVGEIIDAHAVVPNGGTLAERKEDIARLFGDDDLDVVVAAVDAAASNSDWIAEARSALRRASPTSLRATWRRVVEGRGQSVEHVLADDHRMAVRIVGGHDFAEGVRAILVDKDMSPHWKPRTLSEVSATDIDTLLLPLDGEDAASGEINLDWQFCVEGDAR</sequence>
<dbReference type="InterPro" id="IPR032259">
    <property type="entry name" value="HIBYL-CoA-H"/>
</dbReference>
<reference evidence="6" key="1">
    <citation type="submission" date="2016-11" db="EMBL/GenBank/DDBJ databases">
        <title>Complete Genome Sequence of alachlor-degrading Sphingomonas sp. strain JJ-A5.</title>
        <authorList>
            <person name="Lee H."/>
            <person name="Ka J.-O."/>
        </authorList>
    </citation>
    <scope>NUCLEOTIDE SEQUENCE [LARGE SCALE GENOMIC DNA]</scope>
    <source>
        <strain evidence="6">JJ-A5</strain>
    </source>
</reference>
<dbReference type="NCBIfam" id="NF004127">
    <property type="entry name" value="PRK05617.1"/>
    <property type="match status" value="1"/>
</dbReference>
<organism evidence="5 6">
    <name type="scientific">Tardibacter chloracetimidivorans</name>
    <dbReference type="NCBI Taxonomy" id="1921510"/>
    <lineage>
        <taxon>Bacteria</taxon>
        <taxon>Pseudomonadati</taxon>
        <taxon>Pseudomonadota</taxon>
        <taxon>Alphaproteobacteria</taxon>
        <taxon>Sphingomonadales</taxon>
        <taxon>Sphingomonadaceae</taxon>
        <taxon>Tardibacter</taxon>
    </lineage>
</organism>
<name>A0A1L3ZVN4_9SPHN</name>
<dbReference type="EC" id="3.1.2.4" evidence="2"/>
<dbReference type="RefSeq" id="WP_072597495.1">
    <property type="nucleotide sequence ID" value="NZ_CP018221.1"/>
</dbReference>
<dbReference type="GO" id="GO:0003860">
    <property type="term" value="F:3-hydroxyisobutyryl-CoA hydrolase activity"/>
    <property type="evidence" value="ECO:0007669"/>
    <property type="project" value="UniProtKB-EC"/>
</dbReference>